<keyword evidence="3" id="KW-1185">Reference proteome</keyword>
<gene>
    <name evidence="2" type="ORF">ISP25_13210</name>
</gene>
<evidence type="ECO:0000313" key="2">
    <source>
        <dbReference type="EMBL" id="MFK2878032.1"/>
    </source>
</evidence>
<keyword evidence="1" id="KW-1133">Transmembrane helix</keyword>
<evidence type="ECO:0000313" key="3">
    <source>
        <dbReference type="Proteomes" id="UP001620339"/>
    </source>
</evidence>
<accession>A0ABW8J6W1</accession>
<proteinExistence type="predicted"/>
<dbReference type="RefSeq" id="WP_192159051.1">
    <property type="nucleotide sequence ID" value="NZ_JADIKK010000008.1"/>
</dbReference>
<keyword evidence="1" id="KW-0812">Transmembrane</keyword>
<feature type="transmembrane region" description="Helical" evidence="1">
    <location>
        <begin position="12"/>
        <end position="34"/>
    </location>
</feature>
<evidence type="ECO:0000256" key="1">
    <source>
        <dbReference type="SAM" id="Phobius"/>
    </source>
</evidence>
<organism evidence="2 3">
    <name type="scientific">Rhodanobacter hydrolyticus</name>
    <dbReference type="NCBI Taxonomy" id="2250595"/>
    <lineage>
        <taxon>Bacteria</taxon>
        <taxon>Pseudomonadati</taxon>
        <taxon>Pseudomonadota</taxon>
        <taxon>Gammaproteobacteria</taxon>
        <taxon>Lysobacterales</taxon>
        <taxon>Rhodanobacteraceae</taxon>
        <taxon>Rhodanobacter</taxon>
    </lineage>
</organism>
<sequence length="78" mass="8738">MHTPTIQHHDHGDLLAIALLWLAIGAALLVTTLVPLHTALLGWAPLLWLFVAPLTLLLILEPGLPRQLLALRRPRRRH</sequence>
<dbReference type="EMBL" id="JADIKK010000008">
    <property type="protein sequence ID" value="MFK2878032.1"/>
    <property type="molecule type" value="Genomic_DNA"/>
</dbReference>
<dbReference type="Proteomes" id="UP001620339">
    <property type="component" value="Unassembled WGS sequence"/>
</dbReference>
<protein>
    <recommendedName>
        <fullName evidence="4">Transmembrane protein</fullName>
    </recommendedName>
</protein>
<feature type="transmembrane region" description="Helical" evidence="1">
    <location>
        <begin position="40"/>
        <end position="60"/>
    </location>
</feature>
<keyword evidence="1" id="KW-0472">Membrane</keyword>
<comment type="caution">
    <text evidence="2">The sequence shown here is derived from an EMBL/GenBank/DDBJ whole genome shotgun (WGS) entry which is preliminary data.</text>
</comment>
<reference evidence="2 3" key="1">
    <citation type="submission" date="2020-10" db="EMBL/GenBank/DDBJ databases">
        <title>Phylogeny of dyella-like bacteria.</title>
        <authorList>
            <person name="Fu J."/>
        </authorList>
    </citation>
    <scope>NUCLEOTIDE SEQUENCE [LARGE SCALE GENOMIC DNA]</scope>
    <source>
        <strain evidence="2 3">KACC 19113</strain>
    </source>
</reference>
<evidence type="ECO:0008006" key="4">
    <source>
        <dbReference type="Google" id="ProtNLM"/>
    </source>
</evidence>
<name>A0ABW8J6W1_9GAMM</name>